<sequence length="76" mass="8301">MPPIFPSFRTHLSPLPNLGSARRWVELHCGREVAAERWVELDSGAVAVRRPAPRSCVAARGISAVMLLYDSSTAGR</sequence>
<proteinExistence type="predicted"/>
<dbReference type="AlphaFoldDB" id="A0A0A8YBZ6"/>
<evidence type="ECO:0000313" key="1">
    <source>
        <dbReference type="EMBL" id="JAD22888.1"/>
    </source>
</evidence>
<reference evidence="1" key="1">
    <citation type="submission" date="2014-09" db="EMBL/GenBank/DDBJ databases">
        <authorList>
            <person name="Magalhaes I.L.F."/>
            <person name="Oliveira U."/>
            <person name="Santos F.R."/>
            <person name="Vidigal T.H.D.A."/>
            <person name="Brescovit A.D."/>
            <person name="Santos A.J."/>
        </authorList>
    </citation>
    <scope>NUCLEOTIDE SEQUENCE</scope>
    <source>
        <tissue evidence="1">Shoot tissue taken approximately 20 cm above the soil surface</tissue>
    </source>
</reference>
<reference evidence="1" key="2">
    <citation type="journal article" date="2015" name="Data Brief">
        <title>Shoot transcriptome of the giant reed, Arundo donax.</title>
        <authorList>
            <person name="Barrero R.A."/>
            <person name="Guerrero F.D."/>
            <person name="Moolhuijzen P."/>
            <person name="Goolsby J.A."/>
            <person name="Tidwell J."/>
            <person name="Bellgard S.E."/>
            <person name="Bellgard M.I."/>
        </authorList>
    </citation>
    <scope>NUCLEOTIDE SEQUENCE</scope>
    <source>
        <tissue evidence="1">Shoot tissue taken approximately 20 cm above the soil surface</tissue>
    </source>
</reference>
<dbReference type="EMBL" id="GBRH01275007">
    <property type="protein sequence ID" value="JAD22888.1"/>
    <property type="molecule type" value="Transcribed_RNA"/>
</dbReference>
<accession>A0A0A8YBZ6</accession>
<protein>
    <submittedName>
        <fullName evidence="1">Uncharacterized protein</fullName>
    </submittedName>
</protein>
<name>A0A0A8YBZ6_ARUDO</name>
<organism evidence="1">
    <name type="scientific">Arundo donax</name>
    <name type="common">Giant reed</name>
    <name type="synonym">Donax arundinaceus</name>
    <dbReference type="NCBI Taxonomy" id="35708"/>
    <lineage>
        <taxon>Eukaryota</taxon>
        <taxon>Viridiplantae</taxon>
        <taxon>Streptophyta</taxon>
        <taxon>Embryophyta</taxon>
        <taxon>Tracheophyta</taxon>
        <taxon>Spermatophyta</taxon>
        <taxon>Magnoliopsida</taxon>
        <taxon>Liliopsida</taxon>
        <taxon>Poales</taxon>
        <taxon>Poaceae</taxon>
        <taxon>PACMAD clade</taxon>
        <taxon>Arundinoideae</taxon>
        <taxon>Arundineae</taxon>
        <taxon>Arundo</taxon>
    </lineage>
</organism>